<evidence type="ECO:0000256" key="1">
    <source>
        <dbReference type="ARBA" id="ARBA00023002"/>
    </source>
</evidence>
<dbReference type="GO" id="GO:0046872">
    <property type="term" value="F:metal ion binding"/>
    <property type="evidence" value="ECO:0007669"/>
    <property type="project" value="InterPro"/>
</dbReference>
<dbReference type="Gene3D" id="1.20.1090.10">
    <property type="entry name" value="Dehydroquinate synthase-like - alpha domain"/>
    <property type="match status" value="1"/>
</dbReference>
<evidence type="ECO:0000259" key="2">
    <source>
        <dbReference type="Pfam" id="PF00465"/>
    </source>
</evidence>
<dbReference type="Proteomes" id="UP000320679">
    <property type="component" value="Unassembled WGS sequence"/>
</dbReference>
<dbReference type="PANTHER" id="PTHR11496:SF104">
    <property type="entry name" value="3-DEOXY-ALPHA-D-MANNO-OCTULOSONATE 8-OXIDASE"/>
    <property type="match status" value="1"/>
</dbReference>
<feature type="domain" description="Alcohol dehydrogenase iron-type/glycerol dehydrogenase GldA" evidence="2">
    <location>
        <begin position="10"/>
        <end position="178"/>
    </location>
</feature>
<evidence type="ECO:0000313" key="5">
    <source>
        <dbReference type="Proteomes" id="UP000320679"/>
    </source>
</evidence>
<dbReference type="PROSITE" id="PS00913">
    <property type="entry name" value="ADH_IRON_1"/>
    <property type="match status" value="1"/>
</dbReference>
<dbReference type="CDD" id="cd08551">
    <property type="entry name" value="Fe-ADH"/>
    <property type="match status" value="1"/>
</dbReference>
<reference evidence="4 5" key="1">
    <citation type="submission" date="2019-03" db="EMBL/GenBank/DDBJ databases">
        <title>Metabolic potential of uncultured bacteria and archaea associated with petroleum seepage in deep-sea sediments.</title>
        <authorList>
            <person name="Dong X."/>
            <person name="Hubert C."/>
        </authorList>
    </citation>
    <scope>NUCLEOTIDE SEQUENCE [LARGE SCALE GENOMIC DNA]</scope>
    <source>
        <strain evidence="4">E29_bin78</strain>
    </source>
</reference>
<dbReference type="FunFam" id="1.20.1090.10:FF:000001">
    <property type="entry name" value="Aldehyde-alcohol dehydrogenase"/>
    <property type="match status" value="1"/>
</dbReference>
<dbReference type="PANTHER" id="PTHR11496">
    <property type="entry name" value="ALCOHOL DEHYDROGENASE"/>
    <property type="match status" value="1"/>
</dbReference>
<dbReference type="InterPro" id="IPR056798">
    <property type="entry name" value="ADH_Fe_C"/>
</dbReference>
<dbReference type="InterPro" id="IPR001670">
    <property type="entry name" value="ADH_Fe/GldA"/>
</dbReference>
<dbReference type="EMBL" id="SOJK01000036">
    <property type="protein sequence ID" value="TET48294.1"/>
    <property type="molecule type" value="Genomic_DNA"/>
</dbReference>
<dbReference type="Gene3D" id="3.40.50.1970">
    <property type="match status" value="1"/>
</dbReference>
<dbReference type="FunFam" id="3.40.50.1970:FF:000003">
    <property type="entry name" value="Alcohol dehydrogenase, iron-containing"/>
    <property type="match status" value="1"/>
</dbReference>
<organism evidence="4 5">
    <name type="scientific">Aerophobetes bacterium</name>
    <dbReference type="NCBI Taxonomy" id="2030807"/>
    <lineage>
        <taxon>Bacteria</taxon>
        <taxon>Candidatus Aerophobota</taxon>
    </lineage>
</organism>
<dbReference type="InterPro" id="IPR039697">
    <property type="entry name" value="Alcohol_dehydrogenase_Fe"/>
</dbReference>
<name>A0A523V0N6_UNCAE</name>
<accession>A0A523V0N6</accession>
<dbReference type="AlphaFoldDB" id="A0A523V0N6"/>
<comment type="caution">
    <text evidence="4">The sequence shown here is derived from an EMBL/GenBank/DDBJ whole genome shotgun (WGS) entry which is preliminary data.</text>
</comment>
<gene>
    <name evidence="4" type="ORF">E3J59_00820</name>
</gene>
<proteinExistence type="predicted"/>
<dbReference type="InterPro" id="IPR018211">
    <property type="entry name" value="ADH_Fe_CS"/>
</dbReference>
<dbReference type="GO" id="GO:0004022">
    <property type="term" value="F:alcohol dehydrogenase (NAD+) activity"/>
    <property type="evidence" value="ECO:0007669"/>
    <property type="project" value="TreeGrafter"/>
</dbReference>
<dbReference type="Pfam" id="PF00465">
    <property type="entry name" value="Fe-ADH"/>
    <property type="match status" value="1"/>
</dbReference>
<evidence type="ECO:0000259" key="3">
    <source>
        <dbReference type="Pfam" id="PF25137"/>
    </source>
</evidence>
<protein>
    <submittedName>
        <fullName evidence="4">Iron-containing alcohol dehydrogenase</fullName>
    </submittedName>
</protein>
<sequence length="384" mass="41044">MVGELDFLMPTKLVFGEGRLKEVGEKVKGYGKKALLVTGRKAMKKLGLTHQVIEYLKAEGVEAVLYDKVESNPSKQTVNTGGELAKGKGCDVIVVLGGGSALDAAKGIAVVAKYGGDVWDYMGEGNVPGPVLPLVGIPSTAGTGSETTPYAVITFKEKKMKYFMASPYIFFKVAIVDPLVMMSVPRYITAYTGMDAFTHAAEAYTSRMAQPISDRLALQAIELAAGSLPQVVMNGNNLEARTNMALASSLAGMAIAQAGCGNAHGLGEPLGGFFETDHGAVVGLLLPHVMEYNILTNPDKFINIAKVMGEKVDGLSLRSAAMKAVEAVRNLLVDIGLPQRLRDLGVKKEVIPEMAEEVMRRNPNGESARTVGLKDVKYLFQRAF</sequence>
<feature type="domain" description="Fe-containing alcohol dehydrogenase-like C-terminal" evidence="3">
    <location>
        <begin position="189"/>
        <end position="383"/>
    </location>
</feature>
<keyword evidence="1" id="KW-0560">Oxidoreductase</keyword>
<dbReference type="Pfam" id="PF25137">
    <property type="entry name" value="ADH_Fe_C"/>
    <property type="match status" value="1"/>
</dbReference>
<dbReference type="SUPFAM" id="SSF56796">
    <property type="entry name" value="Dehydroquinate synthase-like"/>
    <property type="match status" value="1"/>
</dbReference>
<evidence type="ECO:0000313" key="4">
    <source>
        <dbReference type="EMBL" id="TET48294.1"/>
    </source>
</evidence>